<dbReference type="Proteomes" id="UP000604381">
    <property type="component" value="Unassembled WGS sequence"/>
</dbReference>
<dbReference type="PANTHER" id="PTHR31689:SF0">
    <property type="entry name" value="DIAMINOPIMELATE EPIMERASE"/>
    <property type="match status" value="1"/>
</dbReference>
<comment type="catalytic activity">
    <reaction evidence="7">
        <text>(2S,6S)-2,6-diaminopimelate = meso-2,6-diaminopimelate</text>
        <dbReference type="Rhea" id="RHEA:15393"/>
        <dbReference type="ChEBI" id="CHEBI:57609"/>
        <dbReference type="ChEBI" id="CHEBI:57791"/>
        <dbReference type="EC" id="5.1.1.7"/>
    </reaction>
</comment>
<comment type="caution">
    <text evidence="10">The sequence shown here is derived from an EMBL/GenBank/DDBJ whole genome shotgun (WGS) entry which is preliminary data.</text>
</comment>
<accession>A0A930UF80</accession>
<evidence type="ECO:0000256" key="5">
    <source>
        <dbReference type="ARBA" id="ARBA00023154"/>
    </source>
</evidence>
<comment type="pathway">
    <text evidence="1">Amino-acid biosynthesis; L-lysine biosynthesis via DAP pathway; DL-2,6-diaminopimelate from LL-2,6-diaminopimelate: step 1/1.</text>
</comment>
<evidence type="ECO:0000256" key="1">
    <source>
        <dbReference type="ARBA" id="ARBA00005196"/>
    </source>
</evidence>
<evidence type="ECO:0000256" key="6">
    <source>
        <dbReference type="ARBA" id="ARBA00023235"/>
    </source>
</evidence>
<dbReference type="Pfam" id="PF01678">
    <property type="entry name" value="DAP_epimerase"/>
    <property type="match status" value="2"/>
</dbReference>
<evidence type="ECO:0000256" key="4">
    <source>
        <dbReference type="ARBA" id="ARBA00022605"/>
    </source>
</evidence>
<evidence type="ECO:0000256" key="3">
    <source>
        <dbReference type="ARBA" id="ARBA00013080"/>
    </source>
</evidence>
<dbReference type="GO" id="GO:0005829">
    <property type="term" value="C:cytosol"/>
    <property type="evidence" value="ECO:0007669"/>
    <property type="project" value="TreeGrafter"/>
</dbReference>
<evidence type="ECO:0000256" key="7">
    <source>
        <dbReference type="ARBA" id="ARBA00051712"/>
    </source>
</evidence>
<evidence type="ECO:0000313" key="11">
    <source>
        <dbReference type="Proteomes" id="UP000604381"/>
    </source>
</evidence>
<gene>
    <name evidence="10" type="primary">dapF</name>
    <name evidence="10" type="ORF">ISN26_01010</name>
</gene>
<keyword evidence="4" id="KW-0028">Amino-acid biosynthesis</keyword>
<dbReference type="InterPro" id="IPR001653">
    <property type="entry name" value="DAP_epimerase_DapF"/>
</dbReference>
<dbReference type="NCBIfam" id="TIGR00652">
    <property type="entry name" value="DapF"/>
    <property type="match status" value="1"/>
</dbReference>
<dbReference type="InterPro" id="IPR018510">
    <property type="entry name" value="DAP_epimerase_AS"/>
</dbReference>
<comment type="similarity">
    <text evidence="2">Belongs to the diaminopimelate epimerase family.</text>
</comment>
<organism evidence="10 11">
    <name type="scientific">Candidatus Amphirhobacter heronislandensis</name>
    <dbReference type="NCBI Taxonomy" id="1732024"/>
    <lineage>
        <taxon>Bacteria</taxon>
        <taxon>Pseudomonadati</taxon>
        <taxon>Pseudomonadota</taxon>
        <taxon>Gammaproteobacteria</taxon>
        <taxon>Candidatus Tethybacterales</taxon>
        <taxon>Candidatus Tethybacteraceae</taxon>
        <taxon>Candidatus Amphirhobacter</taxon>
    </lineage>
</organism>
<keyword evidence="11" id="KW-1185">Reference proteome</keyword>
<keyword evidence="5" id="KW-0457">Lysine biosynthesis</keyword>
<dbReference type="AlphaFoldDB" id="A0A930UF80"/>
<dbReference type="Gene3D" id="3.10.310.10">
    <property type="entry name" value="Diaminopimelate Epimerase, Chain A, domain 1"/>
    <property type="match status" value="2"/>
</dbReference>
<name>A0A930UF80_9GAMM</name>
<dbReference type="PANTHER" id="PTHR31689">
    <property type="entry name" value="DIAMINOPIMELATE EPIMERASE, CHLOROPLASTIC"/>
    <property type="match status" value="1"/>
</dbReference>
<sequence>MTTETAFAKLHGLGNDFVLLDLDAAGVALTAEQVRFLADRRLGVGADQVLALAARADGGWDYRIWNADGGEVGQCGNGARAAYAYLARHGRVRDGAAVTLRTSTTTIEVTGGDTGPRARLGVPAFAPAAIPLRRDAQADLYEIEHEGQTVAFAALAVGNPHACVWTDDLAAAPLASLGTRLNEEKQDFPEGVNLSFLHKAADGTVAMRVHERGAGETPACGSAAA</sequence>
<dbReference type="GO" id="GO:0008837">
    <property type="term" value="F:diaminopimelate epimerase activity"/>
    <property type="evidence" value="ECO:0007669"/>
    <property type="project" value="UniProtKB-UniRule"/>
</dbReference>
<evidence type="ECO:0000256" key="8">
    <source>
        <dbReference type="NCBIfam" id="TIGR00652"/>
    </source>
</evidence>
<evidence type="ECO:0000313" key="10">
    <source>
        <dbReference type="EMBL" id="MBF2734671.1"/>
    </source>
</evidence>
<reference evidence="10" key="1">
    <citation type="submission" date="2020-10" db="EMBL/GenBank/DDBJ databases">
        <title>An improved Amphimedon queenslandica hologenome assembly reveals how three proteobacterial symbionts can extend the metabolic phenotypic of their marine sponge host.</title>
        <authorList>
            <person name="Degnan B."/>
            <person name="Degnan S."/>
            <person name="Xiang X."/>
        </authorList>
    </citation>
    <scope>NUCLEOTIDE SEQUENCE</scope>
    <source>
        <strain evidence="10">AqS2</strain>
    </source>
</reference>
<dbReference type="SUPFAM" id="SSF54506">
    <property type="entry name" value="Diaminopimelate epimerase-like"/>
    <property type="match status" value="2"/>
</dbReference>
<feature type="non-terminal residue" evidence="10">
    <location>
        <position position="225"/>
    </location>
</feature>
<dbReference type="GO" id="GO:0009089">
    <property type="term" value="P:lysine biosynthetic process via diaminopimelate"/>
    <property type="evidence" value="ECO:0007669"/>
    <property type="project" value="UniProtKB-UniRule"/>
</dbReference>
<dbReference type="EC" id="5.1.1.7" evidence="3 8"/>
<protein>
    <recommendedName>
        <fullName evidence="3 8">Diaminopimelate epimerase</fullName>
        <ecNumber evidence="3 8">5.1.1.7</ecNumber>
    </recommendedName>
</protein>
<keyword evidence="6 10" id="KW-0413">Isomerase</keyword>
<evidence type="ECO:0000256" key="2">
    <source>
        <dbReference type="ARBA" id="ARBA00010219"/>
    </source>
</evidence>
<proteinExistence type="inferred from homology"/>
<evidence type="ECO:0000256" key="9">
    <source>
        <dbReference type="PROSITE-ProRule" id="PRU10125"/>
    </source>
</evidence>
<dbReference type="EMBL" id="JADHEI010000013">
    <property type="protein sequence ID" value="MBF2734671.1"/>
    <property type="molecule type" value="Genomic_DNA"/>
</dbReference>
<feature type="active site" evidence="9">
    <location>
        <position position="75"/>
    </location>
</feature>
<dbReference type="PROSITE" id="PS01326">
    <property type="entry name" value="DAP_EPIMERASE"/>
    <property type="match status" value="1"/>
</dbReference>